<dbReference type="PANTHER" id="PTHR11839:SF5">
    <property type="entry name" value="ADP-RIBOSE PYROPHOSPHATASE"/>
    <property type="match status" value="1"/>
</dbReference>
<evidence type="ECO:0000313" key="17">
    <source>
        <dbReference type="Proteomes" id="UP000649829"/>
    </source>
</evidence>
<dbReference type="InterPro" id="IPR004385">
    <property type="entry name" value="NDP_pyrophosphatase"/>
</dbReference>
<keyword evidence="7 13" id="KW-0460">Magnesium</keyword>
<evidence type="ECO:0000256" key="9">
    <source>
        <dbReference type="ARBA" id="ARBA00030162"/>
    </source>
</evidence>
<dbReference type="InterPro" id="IPR009288">
    <property type="entry name" value="AIG2-like_dom"/>
</dbReference>
<dbReference type="GO" id="GO:0047631">
    <property type="term" value="F:ADP-ribose diphosphatase activity"/>
    <property type="evidence" value="ECO:0007669"/>
    <property type="project" value="UniProtKB-EC"/>
</dbReference>
<feature type="binding site" evidence="13">
    <location>
        <position position="274"/>
    </location>
    <ligand>
        <name>Mg(2+)</name>
        <dbReference type="ChEBI" id="CHEBI:18420"/>
        <label>1</label>
    </ligand>
</feature>
<dbReference type="NCBIfam" id="TIGR00052">
    <property type="entry name" value="nudix-type nucleoside diphosphatase, YffH/AdpP family"/>
    <property type="match status" value="1"/>
</dbReference>
<evidence type="ECO:0000256" key="10">
    <source>
        <dbReference type="ARBA" id="ARBA00030308"/>
    </source>
</evidence>
<proteinExistence type="inferred from homology"/>
<dbReference type="SUPFAM" id="SSF55811">
    <property type="entry name" value="Nudix"/>
    <property type="match status" value="1"/>
</dbReference>
<dbReference type="CDD" id="cd06661">
    <property type="entry name" value="GGCT_like"/>
    <property type="match status" value="1"/>
</dbReference>
<keyword evidence="6" id="KW-0378">Hydrolase</keyword>
<evidence type="ECO:0000256" key="1">
    <source>
        <dbReference type="ARBA" id="ARBA00001946"/>
    </source>
</evidence>
<evidence type="ECO:0000256" key="13">
    <source>
        <dbReference type="PIRSR" id="PIRSR604385-2"/>
    </source>
</evidence>
<organism evidence="16 17">
    <name type="scientific">Pseudooceanicola nanhaiensis</name>
    <dbReference type="NCBI Taxonomy" id="375761"/>
    <lineage>
        <taxon>Bacteria</taxon>
        <taxon>Pseudomonadati</taxon>
        <taxon>Pseudomonadota</taxon>
        <taxon>Alphaproteobacteria</taxon>
        <taxon>Rhodobacterales</taxon>
        <taxon>Paracoccaceae</taxon>
        <taxon>Pseudooceanicola</taxon>
    </lineage>
</organism>
<dbReference type="PANTHER" id="PTHR11839">
    <property type="entry name" value="UDP/ADP-SUGAR PYROPHOSPHATASE"/>
    <property type="match status" value="1"/>
</dbReference>
<dbReference type="Pfam" id="PF00293">
    <property type="entry name" value="NUDIX"/>
    <property type="match status" value="1"/>
</dbReference>
<dbReference type="GO" id="GO:0046872">
    <property type="term" value="F:metal ion binding"/>
    <property type="evidence" value="ECO:0007669"/>
    <property type="project" value="UniProtKB-KW"/>
</dbReference>
<comment type="similarity">
    <text evidence="2">Belongs to the Nudix hydrolase family. NudF subfamily.</text>
</comment>
<dbReference type="AlphaFoldDB" id="A0A917SNQ5"/>
<comment type="catalytic activity">
    <reaction evidence="12">
        <text>ADP-D-ribose + H2O = D-ribose 5-phosphate + AMP + 2 H(+)</text>
        <dbReference type="Rhea" id="RHEA:10412"/>
        <dbReference type="ChEBI" id="CHEBI:15377"/>
        <dbReference type="ChEBI" id="CHEBI:15378"/>
        <dbReference type="ChEBI" id="CHEBI:57967"/>
        <dbReference type="ChEBI" id="CHEBI:78346"/>
        <dbReference type="ChEBI" id="CHEBI:456215"/>
        <dbReference type="EC" id="3.6.1.13"/>
    </reaction>
</comment>
<comment type="caution">
    <text evidence="16">The sequence shown here is derived from an EMBL/GenBank/DDBJ whole genome shotgun (WGS) entry which is preliminary data.</text>
</comment>
<dbReference type="InterPro" id="IPR015797">
    <property type="entry name" value="NUDIX_hydrolase-like_dom_sf"/>
</dbReference>
<dbReference type="InterPro" id="IPR036568">
    <property type="entry name" value="GGCT-like_sf"/>
</dbReference>
<evidence type="ECO:0000259" key="15">
    <source>
        <dbReference type="PROSITE" id="PS51462"/>
    </source>
</evidence>
<dbReference type="RefSeq" id="WP_028285874.1">
    <property type="nucleotide sequence ID" value="NZ_BMLF01000001.1"/>
</dbReference>
<dbReference type="EMBL" id="BMLF01000001">
    <property type="protein sequence ID" value="GGL89731.1"/>
    <property type="molecule type" value="Genomic_DNA"/>
</dbReference>
<dbReference type="GO" id="GO:0019693">
    <property type="term" value="P:ribose phosphate metabolic process"/>
    <property type="evidence" value="ECO:0007669"/>
    <property type="project" value="TreeGrafter"/>
</dbReference>
<dbReference type="InterPro" id="IPR000086">
    <property type="entry name" value="NUDIX_hydrolase_dom"/>
</dbReference>
<evidence type="ECO:0000256" key="3">
    <source>
        <dbReference type="ARBA" id="ARBA00012453"/>
    </source>
</evidence>
<evidence type="ECO:0000256" key="7">
    <source>
        <dbReference type="ARBA" id="ARBA00022842"/>
    </source>
</evidence>
<evidence type="ECO:0000256" key="12">
    <source>
        <dbReference type="ARBA" id="ARBA00049546"/>
    </source>
</evidence>
<protein>
    <recommendedName>
        <fullName evidence="4">ADP-ribose pyrophosphatase</fullName>
        <ecNumber evidence="3">3.6.1.13</ecNumber>
    </recommendedName>
    <alternativeName>
        <fullName evidence="9">ADP-ribose diphosphatase</fullName>
    </alternativeName>
    <alternativeName>
        <fullName evidence="11">ADP-ribose phosphohydrolase</fullName>
    </alternativeName>
    <alternativeName>
        <fullName evidence="10">Adenosine diphosphoribose pyrophosphatase</fullName>
    </alternativeName>
</protein>
<dbReference type="Gene3D" id="3.10.490.10">
    <property type="entry name" value="Gamma-glutamyl cyclotransferase-like"/>
    <property type="match status" value="1"/>
</dbReference>
<reference evidence="16" key="1">
    <citation type="journal article" date="2014" name="Int. J. Syst. Evol. Microbiol.">
        <title>Complete genome sequence of Corynebacterium casei LMG S-19264T (=DSM 44701T), isolated from a smear-ripened cheese.</title>
        <authorList>
            <consortium name="US DOE Joint Genome Institute (JGI-PGF)"/>
            <person name="Walter F."/>
            <person name="Albersmeier A."/>
            <person name="Kalinowski J."/>
            <person name="Ruckert C."/>
        </authorList>
    </citation>
    <scope>NUCLEOTIDE SEQUENCE</scope>
    <source>
        <strain evidence="16">CGMCC 1.6293</strain>
    </source>
</reference>
<sequence length="371" mass="41116">MPRVFAYGTLRHVPLMEIVAGERVHARPARLPGFAVLQAAGADYPAIVAAPGAVAEGTLYEVSETALARLDWYEMISDYPGIEREVRTDAGPVTARVWMPGERQAHEDRPWRLEEWTRDWGDMLCRAAAEAMEMHGAVEPAVIGQFWGSFLGRAASALRADGMARPERGTDMRADSVALAGRDYPHAGFFVTRRDRLSHPLFSGGQSETLVRETYLAADAAVVLPYDPGRDRILLTEQFRLGPWCRGARYPWVLEPVAGRIDPGETPEACALRECEEEAGLALRELLPVAHYYPSTGTLSEYLYTYVGLCDLPDLPEGGGGLEDEGEDIRTHLLPFEAGMELLSRGEANNAQLILLMLWLQRERPRLRGMA</sequence>
<dbReference type="Gene3D" id="3.90.79.10">
    <property type="entry name" value="Nucleoside Triphosphate Pyrophosphohydrolase"/>
    <property type="match status" value="1"/>
</dbReference>
<dbReference type="Pfam" id="PF06094">
    <property type="entry name" value="GGACT"/>
    <property type="match status" value="1"/>
</dbReference>
<dbReference type="GO" id="GO:0006753">
    <property type="term" value="P:nucleoside phosphate metabolic process"/>
    <property type="evidence" value="ECO:0007669"/>
    <property type="project" value="TreeGrafter"/>
</dbReference>
<evidence type="ECO:0000313" key="16">
    <source>
        <dbReference type="EMBL" id="GGL89731.1"/>
    </source>
</evidence>
<feature type="binding site" evidence="13">
    <location>
        <position position="327"/>
    </location>
    <ligand>
        <name>Mg(2+)</name>
        <dbReference type="ChEBI" id="CHEBI:18420"/>
        <label>1</label>
    </ligand>
</feature>
<dbReference type="Proteomes" id="UP000649829">
    <property type="component" value="Unassembled WGS sequence"/>
</dbReference>
<reference evidence="16" key="2">
    <citation type="submission" date="2020-09" db="EMBL/GenBank/DDBJ databases">
        <authorList>
            <person name="Sun Q."/>
            <person name="Zhou Y."/>
        </authorList>
    </citation>
    <scope>NUCLEOTIDE SEQUENCE</scope>
    <source>
        <strain evidence="16">CGMCC 1.6293</strain>
    </source>
</reference>
<feature type="binding site" evidence="13">
    <location>
        <position position="258"/>
    </location>
    <ligand>
        <name>Mg(2+)</name>
        <dbReference type="ChEBI" id="CHEBI:18420"/>
        <label>1</label>
    </ligand>
</feature>
<accession>A0A917SNQ5</accession>
<feature type="binding site" evidence="13">
    <location>
        <position position="278"/>
    </location>
    <ligand>
        <name>Mg(2+)</name>
        <dbReference type="ChEBI" id="CHEBI:18420"/>
        <label>1</label>
    </ligand>
</feature>
<dbReference type="GO" id="GO:0005829">
    <property type="term" value="C:cytosol"/>
    <property type="evidence" value="ECO:0007669"/>
    <property type="project" value="TreeGrafter"/>
</dbReference>
<evidence type="ECO:0000256" key="11">
    <source>
        <dbReference type="ARBA" id="ARBA00033056"/>
    </source>
</evidence>
<evidence type="ECO:0000256" key="14">
    <source>
        <dbReference type="PIRSR" id="PIRSR604385-3"/>
    </source>
</evidence>
<feature type="short sequence motif" description="Nudix box" evidence="14">
    <location>
        <begin position="259"/>
        <end position="281"/>
    </location>
</feature>
<evidence type="ECO:0000256" key="4">
    <source>
        <dbReference type="ARBA" id="ARBA00013297"/>
    </source>
</evidence>
<dbReference type="InterPro" id="IPR013024">
    <property type="entry name" value="GGCT-like"/>
</dbReference>
<keyword evidence="5 13" id="KW-0479">Metal-binding</keyword>
<dbReference type="SUPFAM" id="SSF110857">
    <property type="entry name" value="Gamma-glutamyl cyclotransferase-like"/>
    <property type="match status" value="1"/>
</dbReference>
<dbReference type="GO" id="GO:0019144">
    <property type="term" value="F:ADP-sugar diphosphatase activity"/>
    <property type="evidence" value="ECO:0007669"/>
    <property type="project" value="TreeGrafter"/>
</dbReference>
<dbReference type="PROSITE" id="PS51462">
    <property type="entry name" value="NUDIX"/>
    <property type="match status" value="1"/>
</dbReference>
<evidence type="ECO:0000256" key="5">
    <source>
        <dbReference type="ARBA" id="ARBA00022723"/>
    </source>
</evidence>
<comment type="function">
    <text evidence="8">Acts on ADP-mannose and ADP-glucose as well as ADP-ribose. Prevents glycogen biosynthesis. The reaction catalyzed by this enzyme is a limiting step of the gluconeogenic process.</text>
</comment>
<feature type="domain" description="Nudix hydrolase" evidence="15">
    <location>
        <begin position="216"/>
        <end position="356"/>
    </location>
</feature>
<evidence type="ECO:0000256" key="2">
    <source>
        <dbReference type="ARBA" id="ARBA00007482"/>
    </source>
</evidence>
<keyword evidence="17" id="KW-1185">Reference proteome</keyword>
<evidence type="ECO:0000256" key="6">
    <source>
        <dbReference type="ARBA" id="ARBA00022801"/>
    </source>
</evidence>
<dbReference type="EC" id="3.6.1.13" evidence="3"/>
<gene>
    <name evidence="16" type="primary">trgB</name>
    <name evidence="16" type="ORF">GCM10011534_09800</name>
</gene>
<evidence type="ECO:0000256" key="8">
    <source>
        <dbReference type="ARBA" id="ARBA00025164"/>
    </source>
</evidence>
<comment type="cofactor">
    <cofactor evidence="1 13">
        <name>Mg(2+)</name>
        <dbReference type="ChEBI" id="CHEBI:18420"/>
    </cofactor>
</comment>
<name>A0A917SNQ5_9RHOB</name>